<feature type="binding site" evidence="2">
    <location>
        <position position="58"/>
    </location>
    <ligand>
        <name>substrate</name>
    </ligand>
</feature>
<evidence type="ECO:0000259" key="3">
    <source>
        <dbReference type="Pfam" id="PF00710"/>
    </source>
</evidence>
<dbReference type="PIRSF" id="PIRSF001220">
    <property type="entry name" value="L-ASNase_gatD"/>
    <property type="match status" value="1"/>
</dbReference>
<dbReference type="AlphaFoldDB" id="A0A6A4RBD2"/>
<reference evidence="4 5" key="1">
    <citation type="submission" date="2019-12" db="EMBL/GenBank/DDBJ databases">
        <authorList>
            <person name="Zhang Y.-J."/>
        </authorList>
    </citation>
    <scope>NUCLEOTIDE SEQUENCE [LARGE SCALE GENOMIC DNA]</scope>
    <source>
        <strain evidence="4 5">H18S-6</strain>
    </source>
</reference>
<dbReference type="InterPro" id="IPR036152">
    <property type="entry name" value="Asp/glu_Ase-like_sf"/>
</dbReference>
<dbReference type="InterPro" id="IPR027474">
    <property type="entry name" value="L-asparaginase_N"/>
</dbReference>
<name>A0A6A4RBD2_9RHOB</name>
<dbReference type="PIRSF" id="PIRSF500176">
    <property type="entry name" value="L_ASNase"/>
    <property type="match status" value="1"/>
</dbReference>
<feature type="domain" description="L-asparaginase N-terminal" evidence="3">
    <location>
        <begin position="4"/>
        <end position="147"/>
    </location>
</feature>
<feature type="binding site" evidence="2">
    <location>
        <begin position="87"/>
        <end position="88"/>
    </location>
    <ligand>
        <name>substrate</name>
    </ligand>
</feature>
<evidence type="ECO:0000256" key="2">
    <source>
        <dbReference type="PIRSR" id="PIRSR001220-2"/>
    </source>
</evidence>
<sequence>MNIIHFIQAGGTIDKDYLTDDDNRAYNFVIGDPAYRSITDRAEIPYPVGFTMACQKDSSDMDDQDRDTIRRIASEVAEDKIIITQGTDTLHVTAKHLADISGKVIVLTGALKPERLRDSDADFNLGMAVGAIQCLPAGVYIALCGELKRWDEYIPRSSPILPE</sequence>
<gene>
    <name evidence="4" type="ORF">GP644_19135</name>
</gene>
<dbReference type="EMBL" id="WSFO01000012">
    <property type="protein sequence ID" value="KAE9627694.1"/>
    <property type="molecule type" value="Genomic_DNA"/>
</dbReference>
<dbReference type="SUPFAM" id="SSF53774">
    <property type="entry name" value="Glutaminase/Asparaginase"/>
    <property type="match status" value="1"/>
</dbReference>
<dbReference type="Pfam" id="PF00710">
    <property type="entry name" value="Asparaginase"/>
    <property type="match status" value="1"/>
</dbReference>
<dbReference type="InterPro" id="IPR006034">
    <property type="entry name" value="Asparaginase/glutaminase-like"/>
</dbReference>
<evidence type="ECO:0000313" key="5">
    <source>
        <dbReference type="Proteomes" id="UP000441586"/>
    </source>
</evidence>
<dbReference type="RefSeq" id="WP_158981034.1">
    <property type="nucleotide sequence ID" value="NZ_WSFO01000012.1"/>
</dbReference>
<organism evidence="4 5">
    <name type="scientific">Parasedimentitalea maritima</name>
    <dbReference type="NCBI Taxonomy" id="2578117"/>
    <lineage>
        <taxon>Bacteria</taxon>
        <taxon>Pseudomonadati</taxon>
        <taxon>Pseudomonadota</taxon>
        <taxon>Alphaproteobacteria</taxon>
        <taxon>Rhodobacterales</taxon>
        <taxon>Paracoccaceae</taxon>
        <taxon>Parasedimentitalea</taxon>
    </lineage>
</organism>
<accession>A0A6A4RBD2</accession>
<dbReference type="Gene3D" id="3.40.50.1170">
    <property type="entry name" value="L-asparaginase, N-terminal domain"/>
    <property type="match status" value="1"/>
</dbReference>
<comment type="caution">
    <text evidence="4">The sequence shown here is derived from an EMBL/GenBank/DDBJ whole genome shotgun (WGS) entry which is preliminary data.</text>
</comment>
<feature type="active site" description="O-isoaspartyl threonine intermediate" evidence="1">
    <location>
        <position position="12"/>
    </location>
</feature>
<dbReference type="InterPro" id="IPR037152">
    <property type="entry name" value="L-asparaginase_N_sf"/>
</dbReference>
<evidence type="ECO:0000313" key="4">
    <source>
        <dbReference type="EMBL" id="KAE9627694.1"/>
    </source>
</evidence>
<dbReference type="Proteomes" id="UP000441586">
    <property type="component" value="Unassembled WGS sequence"/>
</dbReference>
<evidence type="ECO:0000256" key="1">
    <source>
        <dbReference type="PIRSR" id="PIRSR001220-1"/>
    </source>
</evidence>
<protein>
    <submittedName>
        <fullName evidence="4">Asparaginase</fullName>
    </submittedName>
</protein>
<proteinExistence type="predicted"/>